<evidence type="ECO:0000313" key="1">
    <source>
        <dbReference type="EMBL" id="GFR03777.1"/>
    </source>
</evidence>
<dbReference type="AlphaFoldDB" id="A0A8X6LCT1"/>
<accession>A0A8X6LCT1</accession>
<protein>
    <submittedName>
        <fullName evidence="1">Integrase catalytic domain-containing protein</fullName>
    </submittedName>
</protein>
<proteinExistence type="predicted"/>
<evidence type="ECO:0000313" key="2">
    <source>
        <dbReference type="Proteomes" id="UP000887116"/>
    </source>
</evidence>
<organism evidence="1 2">
    <name type="scientific">Trichonephila clavata</name>
    <name type="common">Joro spider</name>
    <name type="synonym">Nephila clavata</name>
    <dbReference type="NCBI Taxonomy" id="2740835"/>
    <lineage>
        <taxon>Eukaryota</taxon>
        <taxon>Metazoa</taxon>
        <taxon>Ecdysozoa</taxon>
        <taxon>Arthropoda</taxon>
        <taxon>Chelicerata</taxon>
        <taxon>Arachnida</taxon>
        <taxon>Araneae</taxon>
        <taxon>Araneomorphae</taxon>
        <taxon>Entelegynae</taxon>
        <taxon>Araneoidea</taxon>
        <taxon>Nephilidae</taxon>
        <taxon>Trichonephila</taxon>
    </lineage>
</organism>
<comment type="caution">
    <text evidence="1">The sequence shown here is derived from an EMBL/GenBank/DDBJ whole genome shotgun (WGS) entry which is preliminary data.</text>
</comment>
<name>A0A8X6LCT1_TRICU</name>
<sequence>MNKLLAIEPIRNISYLKGLRKLYDECEIQIRSLNSLNVTFVSYGNLLCPIILQKIPEELNLEFNRYRKKDTEFQIEEFMDFLKREVNCREAANLVNKNNQRQEFPKQE</sequence>
<keyword evidence="2" id="KW-1185">Reference proteome</keyword>
<gene>
    <name evidence="1" type="primary">AVEN_138904_1</name>
    <name evidence="1" type="ORF">TNCT_612481</name>
</gene>
<dbReference type="Proteomes" id="UP000887116">
    <property type="component" value="Unassembled WGS sequence"/>
</dbReference>
<reference evidence="1" key="1">
    <citation type="submission" date="2020-07" db="EMBL/GenBank/DDBJ databases">
        <title>Multicomponent nature underlies the extraordinary mechanical properties of spider dragline silk.</title>
        <authorList>
            <person name="Kono N."/>
            <person name="Nakamura H."/>
            <person name="Mori M."/>
            <person name="Yoshida Y."/>
            <person name="Ohtoshi R."/>
            <person name="Malay A.D."/>
            <person name="Moran D.A.P."/>
            <person name="Tomita M."/>
            <person name="Numata K."/>
            <person name="Arakawa K."/>
        </authorList>
    </citation>
    <scope>NUCLEOTIDE SEQUENCE</scope>
</reference>
<dbReference type="OrthoDB" id="6432199at2759"/>
<dbReference type="EMBL" id="BMAO01025610">
    <property type="protein sequence ID" value="GFR03777.1"/>
    <property type="molecule type" value="Genomic_DNA"/>
</dbReference>